<evidence type="ECO:0000256" key="4">
    <source>
        <dbReference type="ARBA" id="ARBA00012536"/>
    </source>
</evidence>
<dbReference type="InterPro" id="IPR001296">
    <property type="entry name" value="Glyco_trans_1"/>
</dbReference>
<comment type="caution">
    <text evidence="14">The sequence shown here is derived from an EMBL/GenBank/DDBJ whole genome shotgun (WGS) entry which is preliminary data.</text>
</comment>
<evidence type="ECO:0000256" key="2">
    <source>
        <dbReference type="ARBA" id="ARBA00006530"/>
    </source>
</evidence>
<feature type="compositionally biased region" description="Basic and acidic residues" evidence="10">
    <location>
        <begin position="116"/>
        <end position="134"/>
    </location>
</feature>
<reference evidence="15" key="1">
    <citation type="journal article" date="2019" name="Nat. Commun.">
        <title>The genome of broomcorn millet.</title>
        <authorList>
            <person name="Zou C."/>
            <person name="Miki D."/>
            <person name="Li D."/>
            <person name="Tang Q."/>
            <person name="Xiao L."/>
            <person name="Rajput S."/>
            <person name="Deng P."/>
            <person name="Jia W."/>
            <person name="Huang R."/>
            <person name="Zhang M."/>
            <person name="Sun Y."/>
            <person name="Hu J."/>
            <person name="Fu X."/>
            <person name="Schnable P.S."/>
            <person name="Li F."/>
            <person name="Zhang H."/>
            <person name="Feng B."/>
            <person name="Zhu X."/>
            <person name="Liu R."/>
            <person name="Schnable J.C."/>
            <person name="Zhu J.-K."/>
            <person name="Zhang H."/>
        </authorList>
    </citation>
    <scope>NUCLEOTIDE SEQUENCE [LARGE SCALE GENOMIC DNA]</scope>
</reference>
<dbReference type="Proteomes" id="UP000275267">
    <property type="component" value="Unassembled WGS sequence"/>
</dbReference>
<dbReference type="OrthoDB" id="512920at2759"/>
<feature type="region of interest" description="Disordered" evidence="10">
    <location>
        <begin position="116"/>
        <end position="136"/>
    </location>
</feature>
<dbReference type="Gene3D" id="3.90.1070.10">
    <property type="match status" value="1"/>
</dbReference>
<gene>
    <name evidence="14" type="ORF">C2845_PM09G19590</name>
</gene>
<dbReference type="AlphaFoldDB" id="A0A3L6RZ47"/>
<dbReference type="NCBIfam" id="TIGR02468">
    <property type="entry name" value="sucrsPsyn_pln"/>
    <property type="match status" value="1"/>
</dbReference>
<keyword evidence="5 9" id="KW-0328">Glycosyltransferase</keyword>
<keyword evidence="6 9" id="KW-0808">Transferase</keyword>
<dbReference type="InterPro" id="IPR012819">
    <property type="entry name" value="SPS_pln"/>
</dbReference>
<feature type="domain" description="Sucrose phosphatase-like" evidence="13">
    <location>
        <begin position="728"/>
        <end position="920"/>
    </location>
</feature>
<dbReference type="InterPro" id="IPR035659">
    <property type="entry name" value="SPS_C"/>
</dbReference>
<evidence type="ECO:0000256" key="10">
    <source>
        <dbReference type="SAM" id="MobiDB-lite"/>
    </source>
</evidence>
<comment type="pathway">
    <text evidence="1 9">Glycan biosynthesis; sucrose biosynthesis; sucrose from D-fructose 6-phosphate and UDP-alpha-D-glucose: step 1/2.</text>
</comment>
<feature type="domain" description="Glycosyl transferase family 1" evidence="11">
    <location>
        <begin position="478"/>
        <end position="651"/>
    </location>
</feature>
<dbReference type="Pfam" id="PF00862">
    <property type="entry name" value="GT-B_Sucrose_synth"/>
    <property type="match status" value="1"/>
</dbReference>
<evidence type="ECO:0000256" key="9">
    <source>
        <dbReference type="RuleBase" id="RU368006"/>
    </source>
</evidence>
<feature type="domain" description="Sucrose synthase first GT-B" evidence="12">
    <location>
        <begin position="176"/>
        <end position="442"/>
    </location>
</feature>
<evidence type="ECO:0000256" key="8">
    <source>
        <dbReference type="ARBA" id="ARBA00047471"/>
    </source>
</evidence>
<dbReference type="CDD" id="cd16419">
    <property type="entry name" value="HAD_SPS"/>
    <property type="match status" value="1"/>
</dbReference>
<dbReference type="InterPro" id="IPR000368">
    <property type="entry name" value="Sucrose_synth_GT-B1"/>
</dbReference>
<protein>
    <recommendedName>
        <fullName evidence="4 9">Sucrose-phosphate synthase</fullName>
        <ecNumber evidence="4 9">2.4.1.14</ecNumber>
    </recommendedName>
</protein>
<evidence type="ECO:0000256" key="3">
    <source>
        <dbReference type="ARBA" id="ARBA00011774"/>
    </source>
</evidence>
<dbReference type="UniPathway" id="UPA00371">
    <property type="reaction ID" value="UER00545"/>
</dbReference>
<sequence length="1117" mass="123988">MYGNDNWINSYLDAILDAGKGAAGAGAGAAAARGRGGGGGGYGDRPSLLLRERGHFFPARYFVEEVITGYDETDLYKTWLRANAMRSPQEKNTRLENMTWRIWNLARKKKEFEKEEASRLSKRRLETEKQRNDATADMSEDLFEGVKGEDAGDPSVAYGDSTTGNTPKISSFDKLYIVLISLHGLIRGENMELGRDSDTGGQVKYVVELAKALSSSPGVYRVDLLTRQILAPNFDRGYGEPDEMLASTSFKNLKFERGENSGAHIIRIPFGPKDKHLAKENIWPFIQEFVDGALGHVVRMSKKIGEEIGSGCPVWPAVIHGHYASAGVAATLLSGALNVPMVFTGHFLGKDKLEGLLKQGRQTREQINMTYKIMRRIEAEELSLDASEIVIASTRQEIEEQWNLYDGFEVMLARKLRALVKRGANCFGRYMPRMVIIPPGVEFGHMIHDFDLYGDEDNPSPASEDPPIWFEIMRFFTNPRKPMILAIARPYAEKNITTLVKAFGECHPLRELANLTLIMGNREAISKMNKVSAAVLTSVLTLIDEYDLYGQVAYPKHHKHSEVPDIYRLAARTKGAFVNVAYFEQFGVTLIEAAMHGLPVIATKSGAPVEIHQVLDNGLLVDPHDQHSIADALYKMLSEKQFWSRCRENGLKNIHQFSWPEHCKNYLSRILTLGPRRPAFGNKEDQKVPGNCRKHILVIAVDSVSKEDLIQIIRNSIEATRTGTLSGSTGFVLSTSLTIAEIRSLIKYTGMLPTDFDAFICNGGSDIYYPAQSSDVPSNSHVTFALDNNYRSHIEYRWGGEGLRKYLVKWASSVVERRGRTEKQVIFEDSEHSSTYCLAFRVVNPNHLPPLKELQKLMRIQSLRCHALYNHSATRLSVIPIHASRSQALRYLSIRWGMDLPDAVVIVGETGDSDYEELFGGLHKTIILKGGFNTPANRIHTVRRYPLQDVVALDSSNIIGIEGFSSGDISIKEKTRECAALPLIQGQDCESMTALQTTSEVGDTHPGADPMGLHGYGKVYLTRIAASKKVFRSHPAKLDPDATPLLRSVRTRARRRAAPWRCAAPGGHCSYAAIGAAPAAPLPCRLPQTCTPLQAAAVLDVSGDKIRAMGEEETRAA</sequence>
<evidence type="ECO:0000256" key="1">
    <source>
        <dbReference type="ARBA" id="ARBA00005027"/>
    </source>
</evidence>
<comment type="catalytic activity">
    <reaction evidence="8 9">
        <text>beta-D-fructose 6-phosphate + UDP-alpha-D-glucose = sucrose 6(F)-phosphate + UDP + H(+)</text>
        <dbReference type="Rhea" id="RHEA:22172"/>
        <dbReference type="ChEBI" id="CHEBI:15378"/>
        <dbReference type="ChEBI" id="CHEBI:57634"/>
        <dbReference type="ChEBI" id="CHEBI:57723"/>
        <dbReference type="ChEBI" id="CHEBI:58223"/>
        <dbReference type="ChEBI" id="CHEBI:58885"/>
        <dbReference type="EC" id="2.4.1.14"/>
    </reaction>
</comment>
<evidence type="ECO:0000259" key="13">
    <source>
        <dbReference type="Pfam" id="PF05116"/>
    </source>
</evidence>
<evidence type="ECO:0000313" key="15">
    <source>
        <dbReference type="Proteomes" id="UP000275267"/>
    </source>
</evidence>
<name>A0A3L6RZ47_PANMI</name>
<comment type="similarity">
    <text evidence="2 9">Belongs to the glycosyltransferase 1 family.</text>
</comment>
<dbReference type="GO" id="GO:0005986">
    <property type="term" value="P:sucrose biosynthetic process"/>
    <property type="evidence" value="ECO:0007669"/>
    <property type="project" value="UniProtKB-UniRule"/>
</dbReference>
<dbReference type="PANTHER" id="PTHR46039">
    <property type="entry name" value="SUCROSE-PHOSPHATE SYNTHASE 3-RELATED"/>
    <property type="match status" value="1"/>
</dbReference>
<evidence type="ECO:0000259" key="11">
    <source>
        <dbReference type="Pfam" id="PF00534"/>
    </source>
</evidence>
<organism evidence="14 15">
    <name type="scientific">Panicum miliaceum</name>
    <name type="common">Proso millet</name>
    <name type="synonym">Broomcorn millet</name>
    <dbReference type="NCBI Taxonomy" id="4540"/>
    <lineage>
        <taxon>Eukaryota</taxon>
        <taxon>Viridiplantae</taxon>
        <taxon>Streptophyta</taxon>
        <taxon>Embryophyta</taxon>
        <taxon>Tracheophyta</taxon>
        <taxon>Spermatophyta</taxon>
        <taxon>Magnoliopsida</taxon>
        <taxon>Liliopsida</taxon>
        <taxon>Poales</taxon>
        <taxon>Poaceae</taxon>
        <taxon>PACMAD clade</taxon>
        <taxon>Panicoideae</taxon>
        <taxon>Panicodae</taxon>
        <taxon>Paniceae</taxon>
        <taxon>Panicinae</taxon>
        <taxon>Panicum</taxon>
        <taxon>Panicum sect. Panicum</taxon>
    </lineage>
</organism>
<dbReference type="Pfam" id="PF00534">
    <property type="entry name" value="Glycos_transf_1"/>
    <property type="match status" value="1"/>
</dbReference>
<dbReference type="Gene3D" id="3.40.50.2000">
    <property type="entry name" value="Glycogen Phosphorylase B"/>
    <property type="match status" value="2"/>
</dbReference>
<evidence type="ECO:0000256" key="5">
    <source>
        <dbReference type="ARBA" id="ARBA00022676"/>
    </source>
</evidence>
<evidence type="ECO:0000313" key="14">
    <source>
        <dbReference type="EMBL" id="RLN12020.1"/>
    </source>
</evidence>
<keyword evidence="15" id="KW-1185">Reference proteome</keyword>
<dbReference type="EMBL" id="PQIB02000006">
    <property type="protein sequence ID" value="RLN12020.1"/>
    <property type="molecule type" value="Genomic_DNA"/>
</dbReference>
<evidence type="ECO:0000256" key="6">
    <source>
        <dbReference type="ARBA" id="ARBA00022679"/>
    </source>
</evidence>
<dbReference type="InterPro" id="IPR044161">
    <property type="entry name" value="SPS"/>
</dbReference>
<dbReference type="STRING" id="4540.A0A3L6RZ47"/>
<dbReference type="Pfam" id="PF05116">
    <property type="entry name" value="S6PP"/>
    <property type="match status" value="1"/>
</dbReference>
<dbReference type="InterPro" id="IPR023214">
    <property type="entry name" value="HAD_sf"/>
</dbReference>
<evidence type="ECO:0000256" key="7">
    <source>
        <dbReference type="ARBA" id="ARBA00024883"/>
    </source>
</evidence>
<dbReference type="EC" id="2.4.1.14" evidence="4 9"/>
<proteinExistence type="inferred from homology"/>
<dbReference type="Gene3D" id="3.40.50.1000">
    <property type="entry name" value="HAD superfamily/HAD-like"/>
    <property type="match status" value="1"/>
</dbReference>
<accession>A0A3L6RZ47</accession>
<dbReference type="SUPFAM" id="SSF53756">
    <property type="entry name" value="UDP-Glycosyltransferase/glycogen phosphorylase"/>
    <property type="match status" value="1"/>
</dbReference>
<comment type="function">
    <text evidence="7 9">Plays a role in photosynthetic sucrose synthesis by catalyzing the rate-limiting step of sucrose biosynthesis from UDP-glucose and fructose- 6-phosphate. Involved in the regulation of carbon partitioning in the leaves of plants. May regulate the synthesis of sucrose and therefore play a major role as a limiting factor in the export of photoassimilates out of the leaf. Plays a role for sucrose availability that is essential for plant growth and fiber elongation.</text>
</comment>
<comment type="subunit">
    <text evidence="3 9">Homodimer or homotetramer.</text>
</comment>
<dbReference type="PANTHER" id="PTHR46039:SF4">
    <property type="entry name" value="SUCROSE-PHOSPHATE SYNTHASE 3-RELATED"/>
    <property type="match status" value="1"/>
</dbReference>
<dbReference type="GO" id="GO:0046524">
    <property type="term" value="F:sucrose-phosphate synthase activity"/>
    <property type="evidence" value="ECO:0007669"/>
    <property type="project" value="UniProtKB-UniRule"/>
</dbReference>
<evidence type="ECO:0000259" key="12">
    <source>
        <dbReference type="Pfam" id="PF00862"/>
    </source>
</evidence>
<dbReference type="InterPro" id="IPR006380">
    <property type="entry name" value="SPP-like_dom"/>
</dbReference>